<dbReference type="Proteomes" id="UP001198893">
    <property type="component" value="Unassembled WGS sequence"/>
</dbReference>
<dbReference type="PROSITE" id="PS50887">
    <property type="entry name" value="GGDEF"/>
    <property type="match status" value="1"/>
</dbReference>
<dbReference type="Gene3D" id="3.30.450.40">
    <property type="match status" value="1"/>
</dbReference>
<dbReference type="InterPro" id="IPR043128">
    <property type="entry name" value="Rev_trsase/Diguanyl_cyclase"/>
</dbReference>
<dbReference type="InterPro" id="IPR000014">
    <property type="entry name" value="PAS"/>
</dbReference>
<organism evidence="3 4">
    <name type="scientific">Roseburia amylophila</name>
    <dbReference type="NCBI Taxonomy" id="2981794"/>
    <lineage>
        <taxon>Bacteria</taxon>
        <taxon>Bacillati</taxon>
        <taxon>Bacillota</taxon>
        <taxon>Clostridia</taxon>
        <taxon>Lachnospirales</taxon>
        <taxon>Lachnospiraceae</taxon>
        <taxon>Roseburia</taxon>
    </lineage>
</organism>
<feature type="domain" description="GGDEF" evidence="2">
    <location>
        <begin position="320"/>
        <end position="443"/>
    </location>
</feature>
<comment type="caution">
    <text evidence="3">The sequence shown here is derived from an EMBL/GenBank/DDBJ whole genome shotgun (WGS) entry which is preliminary data.</text>
</comment>
<dbReference type="InterPro" id="IPR035965">
    <property type="entry name" value="PAS-like_dom_sf"/>
</dbReference>
<dbReference type="CDD" id="cd01949">
    <property type="entry name" value="GGDEF"/>
    <property type="match status" value="1"/>
</dbReference>
<dbReference type="Pfam" id="PF01590">
    <property type="entry name" value="GAF"/>
    <property type="match status" value="1"/>
</dbReference>
<dbReference type="InterPro" id="IPR029787">
    <property type="entry name" value="Nucleotide_cyclase"/>
</dbReference>
<evidence type="ECO:0000259" key="1">
    <source>
        <dbReference type="PROSITE" id="PS50112"/>
    </source>
</evidence>
<protein>
    <submittedName>
        <fullName evidence="3">Diguanylate cyclase</fullName>
        <ecNumber evidence="3">2.7.7.65</ecNumber>
    </submittedName>
</protein>
<dbReference type="InterPro" id="IPR003018">
    <property type="entry name" value="GAF"/>
</dbReference>
<dbReference type="InterPro" id="IPR029016">
    <property type="entry name" value="GAF-like_dom_sf"/>
</dbReference>
<keyword evidence="3" id="KW-0808">Transferase</keyword>
<name>A0AAW4WHV1_9FIRM</name>
<dbReference type="EMBL" id="JAJEQW010000009">
    <property type="protein sequence ID" value="MCC2242422.1"/>
    <property type="molecule type" value="Genomic_DNA"/>
</dbReference>
<dbReference type="NCBIfam" id="TIGR00254">
    <property type="entry name" value="GGDEF"/>
    <property type="match status" value="1"/>
</dbReference>
<dbReference type="RefSeq" id="WP_227710224.1">
    <property type="nucleotide sequence ID" value="NZ_JAJEQW010000009.1"/>
</dbReference>
<dbReference type="SMART" id="SM00267">
    <property type="entry name" value="GGDEF"/>
    <property type="match status" value="1"/>
</dbReference>
<dbReference type="GO" id="GO:0052621">
    <property type="term" value="F:diguanylate cyclase activity"/>
    <property type="evidence" value="ECO:0007669"/>
    <property type="project" value="UniProtKB-EC"/>
</dbReference>
<dbReference type="SUPFAM" id="SSF55781">
    <property type="entry name" value="GAF domain-like"/>
    <property type="match status" value="1"/>
</dbReference>
<dbReference type="AlphaFoldDB" id="A0AAW4WHV1"/>
<dbReference type="PROSITE" id="PS50112">
    <property type="entry name" value="PAS"/>
    <property type="match status" value="1"/>
</dbReference>
<dbReference type="PANTHER" id="PTHR45138">
    <property type="entry name" value="REGULATORY COMPONENTS OF SENSORY TRANSDUCTION SYSTEM"/>
    <property type="match status" value="1"/>
</dbReference>
<dbReference type="Gene3D" id="3.30.70.270">
    <property type="match status" value="1"/>
</dbReference>
<dbReference type="Pfam" id="PF00990">
    <property type="entry name" value="GGDEF"/>
    <property type="match status" value="1"/>
</dbReference>
<dbReference type="SUPFAM" id="SSF55073">
    <property type="entry name" value="Nucleotide cyclase"/>
    <property type="match status" value="1"/>
</dbReference>
<dbReference type="InterPro" id="IPR050469">
    <property type="entry name" value="Diguanylate_Cyclase"/>
</dbReference>
<feature type="domain" description="PAS" evidence="1">
    <location>
        <begin position="1"/>
        <end position="42"/>
    </location>
</feature>
<sequence length="444" mass="51577">MEKIWNFFENLNEFVYVSDVDTYDLVYMNRKTRENFGFQTQEEIKGKKCYEVMQHNAAPCSMCNNQELVEGEFKEWKYYNPVLGKHLLLKDTMLEQDGRRYRVEIALDVSNEEKQGSLIQNYENMEAIINEGIRISLNAPTSEQSLEIILEYLGKALNGERTYIFEKNLLGNDDNTYEWVANGIRPEKDNLQNVPAEVCENWYRNFREGKNIIIGNLENIRESDPLQYENLKQQNISTLVVVPLYEGQKIIGFYGVDNPPEKMLDYTSNMLQIMGYFIVSSIRRRNLVRELERMSYSDQLTKLGNRFAMEQYVTDASGTSGFGVVYCDITGLKRVNDTLGHQAGDQLILRAGELLREEFSDYGLFRIGGDELLALCAGIGEEELKQRIERMKAGMKKKDVVMAVGSVWQESWERGFDLLLMEAERRMYQEKAAYYNKAGIDRRH</sequence>
<evidence type="ECO:0000313" key="4">
    <source>
        <dbReference type="Proteomes" id="UP001198893"/>
    </source>
</evidence>
<dbReference type="GO" id="GO:0005886">
    <property type="term" value="C:plasma membrane"/>
    <property type="evidence" value="ECO:0007669"/>
    <property type="project" value="TreeGrafter"/>
</dbReference>
<evidence type="ECO:0000313" key="3">
    <source>
        <dbReference type="EMBL" id="MCC2242422.1"/>
    </source>
</evidence>
<dbReference type="PANTHER" id="PTHR45138:SF9">
    <property type="entry name" value="DIGUANYLATE CYCLASE DGCM-RELATED"/>
    <property type="match status" value="1"/>
</dbReference>
<evidence type="ECO:0000259" key="2">
    <source>
        <dbReference type="PROSITE" id="PS50887"/>
    </source>
</evidence>
<proteinExistence type="predicted"/>
<dbReference type="EC" id="2.7.7.65" evidence="3"/>
<gene>
    <name evidence="3" type="ORF">LKD47_08955</name>
</gene>
<reference evidence="3" key="1">
    <citation type="submission" date="2021-10" db="EMBL/GenBank/DDBJ databases">
        <title>Anaerobic single-cell dispensing facilitates the cultivation of human gut bacteria.</title>
        <authorList>
            <person name="Afrizal A."/>
        </authorList>
    </citation>
    <scope>NUCLEOTIDE SEQUENCE</scope>
    <source>
        <strain evidence="3">CLA-AA-H204</strain>
    </source>
</reference>
<dbReference type="InterPro" id="IPR000160">
    <property type="entry name" value="GGDEF_dom"/>
</dbReference>
<keyword evidence="3" id="KW-0548">Nucleotidyltransferase</keyword>
<dbReference type="Gene3D" id="3.30.450.20">
    <property type="entry name" value="PAS domain"/>
    <property type="match status" value="1"/>
</dbReference>
<dbReference type="GO" id="GO:0043709">
    <property type="term" value="P:cell adhesion involved in single-species biofilm formation"/>
    <property type="evidence" value="ECO:0007669"/>
    <property type="project" value="TreeGrafter"/>
</dbReference>
<dbReference type="SUPFAM" id="SSF55785">
    <property type="entry name" value="PYP-like sensor domain (PAS domain)"/>
    <property type="match status" value="1"/>
</dbReference>
<accession>A0AAW4WHV1</accession>
<dbReference type="GO" id="GO:1902201">
    <property type="term" value="P:negative regulation of bacterial-type flagellum-dependent cell motility"/>
    <property type="evidence" value="ECO:0007669"/>
    <property type="project" value="TreeGrafter"/>
</dbReference>